<organism evidence="9 10">
    <name type="scientific">Microbacterium paludicola</name>
    <dbReference type="NCBI Taxonomy" id="300019"/>
    <lineage>
        <taxon>Bacteria</taxon>
        <taxon>Bacillati</taxon>
        <taxon>Actinomycetota</taxon>
        <taxon>Actinomycetes</taxon>
        <taxon>Micrococcales</taxon>
        <taxon>Microbacteriaceae</taxon>
        <taxon>Microbacterium</taxon>
    </lineage>
</organism>
<evidence type="ECO:0000256" key="7">
    <source>
        <dbReference type="SAM" id="Phobius"/>
    </source>
</evidence>
<evidence type="ECO:0000256" key="4">
    <source>
        <dbReference type="ARBA" id="ARBA00022989"/>
    </source>
</evidence>
<dbReference type="Pfam" id="PF13396">
    <property type="entry name" value="PLDc_N"/>
    <property type="match status" value="1"/>
</dbReference>
<keyword evidence="2" id="KW-1003">Cell membrane</keyword>
<reference evidence="9 10" key="1">
    <citation type="submission" date="2019-03" db="EMBL/GenBank/DDBJ databases">
        <title>Diversity of the mouse oral microbiome.</title>
        <authorList>
            <person name="Joseph S."/>
            <person name="Aduse-Opoku J."/>
            <person name="Curtis M."/>
            <person name="Wade W."/>
            <person name="Hashim A."/>
        </authorList>
    </citation>
    <scope>NUCLEOTIDE SEQUENCE [LARGE SCALE GENOMIC DNA]</scope>
    <source>
        <strain evidence="9 10">P1012</strain>
    </source>
</reference>
<dbReference type="AlphaFoldDB" id="A0A4Y9FV21"/>
<keyword evidence="4 7" id="KW-1133">Transmembrane helix</keyword>
<evidence type="ECO:0000313" key="9">
    <source>
        <dbReference type="EMBL" id="TFU32069.1"/>
    </source>
</evidence>
<keyword evidence="5 7" id="KW-0472">Membrane</keyword>
<dbReference type="OrthoDB" id="3298527at2"/>
<evidence type="ECO:0000256" key="3">
    <source>
        <dbReference type="ARBA" id="ARBA00022692"/>
    </source>
</evidence>
<feature type="coiled-coil region" evidence="6">
    <location>
        <begin position="79"/>
        <end position="113"/>
    </location>
</feature>
<sequence length="119" mass="13636">MPFVLSLLVLAFSVVTLIDIITRQDWQVKHLPKFGWIILAIVIPIVGGIAWWAAGREYPERPARAPRSEPLRAPSIRIVDDRRMEGRSTEQQLADLEREIEADRLRAEIARRKAERGEA</sequence>
<feature type="transmembrane region" description="Helical" evidence="7">
    <location>
        <begin position="34"/>
        <end position="54"/>
    </location>
</feature>
<keyword evidence="10" id="KW-1185">Reference proteome</keyword>
<proteinExistence type="predicted"/>
<evidence type="ECO:0000313" key="10">
    <source>
        <dbReference type="Proteomes" id="UP000298358"/>
    </source>
</evidence>
<dbReference type="GO" id="GO:0005886">
    <property type="term" value="C:plasma membrane"/>
    <property type="evidence" value="ECO:0007669"/>
    <property type="project" value="UniProtKB-SubCell"/>
</dbReference>
<evidence type="ECO:0000259" key="8">
    <source>
        <dbReference type="Pfam" id="PF13396"/>
    </source>
</evidence>
<dbReference type="Proteomes" id="UP000298358">
    <property type="component" value="Unassembled WGS sequence"/>
</dbReference>
<feature type="domain" description="Cardiolipin synthase N-terminal" evidence="8">
    <location>
        <begin position="12"/>
        <end position="56"/>
    </location>
</feature>
<evidence type="ECO:0000256" key="5">
    <source>
        <dbReference type="ARBA" id="ARBA00023136"/>
    </source>
</evidence>
<accession>A0A4Y9FV21</accession>
<protein>
    <recommendedName>
        <fullName evidence="8">Cardiolipin synthase N-terminal domain-containing protein</fullName>
    </recommendedName>
</protein>
<comment type="caution">
    <text evidence="9">The sequence shown here is derived from an EMBL/GenBank/DDBJ whole genome shotgun (WGS) entry which is preliminary data.</text>
</comment>
<name>A0A4Y9FV21_9MICO</name>
<evidence type="ECO:0000256" key="2">
    <source>
        <dbReference type="ARBA" id="ARBA00022475"/>
    </source>
</evidence>
<gene>
    <name evidence="9" type="ORF">E4U02_12345</name>
</gene>
<keyword evidence="3 7" id="KW-0812">Transmembrane</keyword>
<keyword evidence="6" id="KW-0175">Coiled coil</keyword>
<dbReference type="RefSeq" id="WP_135115139.1">
    <property type="nucleotide sequence ID" value="NZ_JADGLL010000036.1"/>
</dbReference>
<comment type="subcellular location">
    <subcellularLocation>
        <location evidence="1">Cell membrane</location>
        <topology evidence="1">Multi-pass membrane protein</topology>
    </subcellularLocation>
</comment>
<evidence type="ECO:0000256" key="1">
    <source>
        <dbReference type="ARBA" id="ARBA00004651"/>
    </source>
</evidence>
<dbReference type="InterPro" id="IPR027379">
    <property type="entry name" value="CLS_N"/>
</dbReference>
<dbReference type="EMBL" id="SPQB01000036">
    <property type="protein sequence ID" value="TFU32069.1"/>
    <property type="molecule type" value="Genomic_DNA"/>
</dbReference>
<evidence type="ECO:0000256" key="6">
    <source>
        <dbReference type="SAM" id="Coils"/>
    </source>
</evidence>